<dbReference type="Proteomes" id="UP000186819">
    <property type="component" value="Unassembled WGS sequence"/>
</dbReference>
<keyword evidence="9" id="KW-1185">Reference proteome</keyword>
<evidence type="ECO:0000313" key="8">
    <source>
        <dbReference type="EMBL" id="SIQ14036.1"/>
    </source>
</evidence>
<protein>
    <submittedName>
        <fullName evidence="8">Arylsulfatase</fullName>
    </submittedName>
</protein>
<name>A0A1N6QC91_9RHOO</name>
<evidence type="ECO:0000256" key="3">
    <source>
        <dbReference type="ARBA" id="ARBA00022801"/>
    </source>
</evidence>
<evidence type="ECO:0000259" key="7">
    <source>
        <dbReference type="Pfam" id="PF00884"/>
    </source>
</evidence>
<evidence type="ECO:0000256" key="4">
    <source>
        <dbReference type="ARBA" id="ARBA00022837"/>
    </source>
</evidence>
<evidence type="ECO:0000256" key="6">
    <source>
        <dbReference type="SAM" id="SignalP"/>
    </source>
</evidence>
<sequence>MSRLFAKASRVCLAVAAATSLSSLAASPAQDGASRPNILLVVVDDLGFNDLGATGGEIATPNLDALAQSSVLMTDFHAAPTCSLTRSMLMTGADNHQAGLGTMAERPKAPNQRDQPGYQGRLDERLVTIAERLQGRGYATFMAGKWHLGSRPEDDPSRKGFEDSFTMLQGGASHFADRLGITPGAPQSQWRDNGREVTQLPENFFSSTAITDRALAAIDRHRSDARPFFGYVAYTAPHWPLQVPEEWLDRYRGRYDAGYEALWRERHERMKRLGFIPADATLPPFPSYLRKWDELTPEQRRVAARSMELYAAMVEQMDQQIGRLFAGMKAAGKYDDTLIVFLSDNGADSENVRAIWARAGEDKAREFEAKFDFSLENMGRPRSFVSVADGWAPARTLPARLYKGMTTEGGVRVPAIIKYPGRDGLTGRTRAFASVLDLPPTFLELAGEAQREQPRPGRVVPEQLGRSMVGLLTRSTPRVHGDDYAMGWELWPNKALRKGDWKLVRLGPPHKTADWQLFDLSKDPAEAKDLAAAEPEKLREMISAYDQYAARVGVIEPEWETPPAPRAAGGAN</sequence>
<organism evidence="8 9">
    <name type="scientific">Aromatoleum tolulyticum</name>
    <dbReference type="NCBI Taxonomy" id="34027"/>
    <lineage>
        <taxon>Bacteria</taxon>
        <taxon>Pseudomonadati</taxon>
        <taxon>Pseudomonadota</taxon>
        <taxon>Betaproteobacteria</taxon>
        <taxon>Rhodocyclales</taxon>
        <taxon>Rhodocyclaceae</taxon>
        <taxon>Aromatoleum</taxon>
    </lineage>
</organism>
<dbReference type="InterPro" id="IPR000917">
    <property type="entry name" value="Sulfatase_N"/>
</dbReference>
<keyword evidence="6" id="KW-0732">Signal</keyword>
<keyword evidence="2" id="KW-0479">Metal-binding</keyword>
<dbReference type="InterPro" id="IPR024607">
    <property type="entry name" value="Sulfatase_CS"/>
</dbReference>
<gene>
    <name evidence="8" type="ORF">SAMN05421829_102435</name>
</gene>
<feature type="signal peptide" evidence="6">
    <location>
        <begin position="1"/>
        <end position="25"/>
    </location>
</feature>
<dbReference type="SUPFAM" id="SSF53649">
    <property type="entry name" value="Alkaline phosphatase-like"/>
    <property type="match status" value="1"/>
</dbReference>
<dbReference type="Gene3D" id="3.40.720.10">
    <property type="entry name" value="Alkaline Phosphatase, subunit A"/>
    <property type="match status" value="1"/>
</dbReference>
<keyword evidence="4" id="KW-0106">Calcium</keyword>
<comment type="similarity">
    <text evidence="1">Belongs to the sulfatase family.</text>
</comment>
<dbReference type="EMBL" id="FTMD01000002">
    <property type="protein sequence ID" value="SIQ14036.1"/>
    <property type="molecule type" value="Genomic_DNA"/>
</dbReference>
<feature type="chain" id="PRO_5012523393" evidence="6">
    <location>
        <begin position="26"/>
        <end position="572"/>
    </location>
</feature>
<evidence type="ECO:0000256" key="5">
    <source>
        <dbReference type="SAM" id="MobiDB-lite"/>
    </source>
</evidence>
<dbReference type="PANTHER" id="PTHR42693">
    <property type="entry name" value="ARYLSULFATASE FAMILY MEMBER"/>
    <property type="match status" value="1"/>
</dbReference>
<evidence type="ECO:0000256" key="1">
    <source>
        <dbReference type="ARBA" id="ARBA00008779"/>
    </source>
</evidence>
<keyword evidence="3" id="KW-0378">Hydrolase</keyword>
<feature type="region of interest" description="Disordered" evidence="5">
    <location>
        <begin position="100"/>
        <end position="119"/>
    </location>
</feature>
<dbReference type="AlphaFoldDB" id="A0A1N6QC91"/>
<dbReference type="Gene3D" id="3.30.1120.10">
    <property type="match status" value="1"/>
</dbReference>
<dbReference type="GO" id="GO:0046872">
    <property type="term" value="F:metal ion binding"/>
    <property type="evidence" value="ECO:0007669"/>
    <property type="project" value="UniProtKB-KW"/>
</dbReference>
<dbReference type="Pfam" id="PF00884">
    <property type="entry name" value="Sulfatase"/>
    <property type="match status" value="1"/>
</dbReference>
<dbReference type="PANTHER" id="PTHR42693:SF33">
    <property type="entry name" value="ARYLSULFATASE"/>
    <property type="match status" value="1"/>
</dbReference>
<dbReference type="GO" id="GO:0004065">
    <property type="term" value="F:arylsulfatase activity"/>
    <property type="evidence" value="ECO:0007669"/>
    <property type="project" value="TreeGrafter"/>
</dbReference>
<dbReference type="STRING" id="34027.SAMN05421829_102435"/>
<reference evidence="9" key="1">
    <citation type="submission" date="2017-01" db="EMBL/GenBank/DDBJ databases">
        <authorList>
            <person name="Varghese N."/>
            <person name="Submissions S."/>
        </authorList>
    </citation>
    <scope>NUCLEOTIDE SEQUENCE [LARGE SCALE GENOMIC DNA]</scope>
    <source>
        <strain evidence="9">ATCC 51758</strain>
    </source>
</reference>
<dbReference type="OrthoDB" id="9766107at2"/>
<dbReference type="CDD" id="cd16025">
    <property type="entry name" value="PAS_like"/>
    <property type="match status" value="1"/>
</dbReference>
<dbReference type="InterPro" id="IPR050738">
    <property type="entry name" value="Sulfatase"/>
</dbReference>
<proteinExistence type="inferred from homology"/>
<dbReference type="PROSITE" id="PS00149">
    <property type="entry name" value="SULFATASE_2"/>
    <property type="match status" value="1"/>
</dbReference>
<evidence type="ECO:0000256" key="2">
    <source>
        <dbReference type="ARBA" id="ARBA00022723"/>
    </source>
</evidence>
<feature type="domain" description="Sulfatase N-terminal" evidence="7">
    <location>
        <begin position="36"/>
        <end position="447"/>
    </location>
</feature>
<dbReference type="InterPro" id="IPR017850">
    <property type="entry name" value="Alkaline_phosphatase_core_sf"/>
</dbReference>
<evidence type="ECO:0000313" key="9">
    <source>
        <dbReference type="Proteomes" id="UP000186819"/>
    </source>
</evidence>
<accession>A0A1N6QC91</accession>